<reference evidence="2 3" key="1">
    <citation type="journal article" date="2023" name="G3 (Bethesda)">
        <title>A chromosome-level genome assembly of Zasmidium syzygii isolated from banana leaves.</title>
        <authorList>
            <person name="van Westerhoven A.C."/>
            <person name="Mehrabi R."/>
            <person name="Talebi R."/>
            <person name="Steentjes M.B.F."/>
            <person name="Corcolon B."/>
            <person name="Chong P.A."/>
            <person name="Kema G.H.J."/>
            <person name="Seidl M.F."/>
        </authorList>
    </citation>
    <scope>NUCLEOTIDE SEQUENCE [LARGE SCALE GENOMIC DNA]</scope>
    <source>
        <strain evidence="2 3">P124</strain>
    </source>
</reference>
<gene>
    <name evidence="2" type="ORF">PRZ48_009291</name>
</gene>
<dbReference type="Proteomes" id="UP001305779">
    <property type="component" value="Unassembled WGS sequence"/>
</dbReference>
<accession>A0ABR0EBC0</accession>
<name>A0ABR0EBC0_ZASCE</name>
<evidence type="ECO:0000256" key="1">
    <source>
        <dbReference type="SAM" id="MobiDB-lite"/>
    </source>
</evidence>
<organism evidence="2 3">
    <name type="scientific">Zasmidium cellare</name>
    <name type="common">Wine cellar mold</name>
    <name type="synonym">Racodium cellare</name>
    <dbReference type="NCBI Taxonomy" id="395010"/>
    <lineage>
        <taxon>Eukaryota</taxon>
        <taxon>Fungi</taxon>
        <taxon>Dikarya</taxon>
        <taxon>Ascomycota</taxon>
        <taxon>Pezizomycotina</taxon>
        <taxon>Dothideomycetes</taxon>
        <taxon>Dothideomycetidae</taxon>
        <taxon>Mycosphaerellales</taxon>
        <taxon>Mycosphaerellaceae</taxon>
        <taxon>Zasmidium</taxon>
    </lineage>
</organism>
<evidence type="ECO:0000313" key="2">
    <source>
        <dbReference type="EMBL" id="KAK4498781.1"/>
    </source>
</evidence>
<keyword evidence="3" id="KW-1185">Reference proteome</keyword>
<sequence>MPAGATRGGPSAPHGGSPTITVLESASTQRRWRVRTANIISYSAPLSRMATSTQFQGRAIQMMGFQDRTIKDLAELIRGLEFNHHLYDTGNVGSGQREADIKSIVRGYTNLHRLAEIFEVFALMPLADEGFQSWFQNESQTMDFIKLVLDATDSDRYKLSRNMCRLLLQRAAVIMAEPADADVPKFKALEGRHSDFVKDVLKVTLGPREPDPFKYGMSK</sequence>
<evidence type="ECO:0000313" key="3">
    <source>
        <dbReference type="Proteomes" id="UP001305779"/>
    </source>
</evidence>
<feature type="region of interest" description="Disordered" evidence="1">
    <location>
        <begin position="1"/>
        <end position="20"/>
    </location>
</feature>
<comment type="caution">
    <text evidence="2">The sequence shown here is derived from an EMBL/GenBank/DDBJ whole genome shotgun (WGS) entry which is preliminary data.</text>
</comment>
<protein>
    <submittedName>
        <fullName evidence="2">Uncharacterized protein</fullName>
    </submittedName>
</protein>
<proteinExistence type="predicted"/>
<dbReference type="EMBL" id="JAXOVC010000007">
    <property type="protein sequence ID" value="KAK4498781.1"/>
    <property type="molecule type" value="Genomic_DNA"/>
</dbReference>